<name>A0ABD3PAK6_9STRA</name>
<dbReference type="Proteomes" id="UP001530400">
    <property type="component" value="Unassembled WGS sequence"/>
</dbReference>
<feature type="region of interest" description="Disordered" evidence="1">
    <location>
        <begin position="935"/>
        <end position="1131"/>
    </location>
</feature>
<accession>A0ABD3PAK6</accession>
<feature type="region of interest" description="Disordered" evidence="1">
    <location>
        <begin position="1172"/>
        <end position="1247"/>
    </location>
</feature>
<protein>
    <recommendedName>
        <fullName evidence="2">Synergin gamma C-terminal domain-containing protein</fullName>
    </recommendedName>
</protein>
<dbReference type="Gene3D" id="1.10.238.10">
    <property type="entry name" value="EF-hand"/>
    <property type="match status" value="1"/>
</dbReference>
<dbReference type="Pfam" id="PF25999">
    <property type="entry name" value="SYNRG_C"/>
    <property type="match status" value="1"/>
</dbReference>
<feature type="domain" description="Synergin gamma C-terminal" evidence="2">
    <location>
        <begin position="1355"/>
        <end position="1536"/>
    </location>
</feature>
<feature type="compositionally biased region" description="Basic and acidic residues" evidence="1">
    <location>
        <begin position="995"/>
        <end position="1008"/>
    </location>
</feature>
<gene>
    <name evidence="3" type="ORF">ACHAWO_007782</name>
</gene>
<evidence type="ECO:0000313" key="3">
    <source>
        <dbReference type="EMBL" id="KAL3784856.1"/>
    </source>
</evidence>
<evidence type="ECO:0000259" key="2">
    <source>
        <dbReference type="Pfam" id="PF25999"/>
    </source>
</evidence>
<feature type="region of interest" description="Disordered" evidence="1">
    <location>
        <begin position="873"/>
        <end position="923"/>
    </location>
</feature>
<feature type="compositionally biased region" description="Polar residues" evidence="1">
    <location>
        <begin position="897"/>
        <end position="906"/>
    </location>
</feature>
<feature type="region of interest" description="Disordered" evidence="1">
    <location>
        <begin position="433"/>
        <end position="457"/>
    </location>
</feature>
<sequence>MSTACYRPTPLERAYATHLLVTYFNTPVDLHNDDAEMRVSGRDAVPFLTSSGVDRSLLRLIWSVADPEGVGTLLVRSQFHTILRLIAMSQAHFLPPQTPGMETQHAALLKESLMNNSHLVMALPTFSQDANPPTVAHLLGMYPTAAASHGVLMGTVSAVENSNVDVSNMLVNHDFQYQMWQKQQQQQMGLGIGGELAPPIQMSVDDAFGDMPEVEDLPLPSLQYSVPEDQVDDHIVVDDLVSNHEDFGEFDAVQNENLPENANPEFPDDEFGNFEGQTDSSLSYNADIGYKTAETQNNGGTTVVKIEETVSEDHFNDFDNAHENVDDKYSATYAEDDHDDFEGFEGGINELNFPNKGDEFNGLGNAIDQSVYTTNNTISDFELNNNHVPTLSITDAFDSLVAEHEGTTSEIGVTVFAEDNADTNTKVVYTEDESDDFGGFESTTNQTPSEVDDFNESNRFRSTNIQSESKISNHGPTLSISEAFEGLLAEQDEFGSFDSTNYQAFEANEQELNQKHTPDEDDDFNGFQNPDYTEAYNAKRDNAPDIHPQFTNESSSSMMIRQSNHNHELSLSDGFGSMAADQEMSSVPYDNSGADGVSVNALQCDTNELIPADDDNDDDFGEFETNDNQMLAAEQQILSSQTSMNAQTLSISDAFNSMVSDDDSFKPETTDAVECMPTSEENQSCEGTFEPNDYVGSDEKKISDDGDPGTENSNNDMPANVTIGHYGFNTNTTGEQLGPVDLSLLDDVFGDIQDAPLPPLESFSPMVYQAEVVKLSEPAGESEFNESFGDFEGNAVIEEHCVEATEPENDTEDDFGDFGGTQDAPLPPLESFSSTVNQGIESEPAGESEFNEPFGGFEGNMVIEEQGVEATAPENDTEDDFGDFGGTQDAPLPPLESFSSTVNQGIESEPAGESEFNEPFGGFEGNMVIEEQGVEATAPENDTEDDFGDFGGTQDAPLPPLESFSSTVNQGIESEPAGESEFNEPFGDFEGNVVTEEHDAGETAPRNDTEDDFGDFGGFSEAQEPSQTEATIIRPEATDDFDDSFGDFAGTDIEPISIRSQCIPNESEDDNLQKSESSQQETNDDFTSFEAGFPDFGQSSSGNSNEHVQQLFGSYNQQDLAPSDETAPEANKTDIECSVQVEMETNLPEHAAAISTSNNHVKMDEGAETFEQGDFGDFSAFGSANDTSETTTGNDFTRQSTGCAGKGAPDSEVSPHATAQIENARPTAREDFTLGSSSALPDATGEWQADDDFGDFATFDGAENTASADVFERDVFGDFAEFDSAPPNDEEITSSIHSSNPHQDLRDKISALDYNHMHQNIIPTKDTVIKCFDRCTNRKQLFRCAILCEILADRALLEQWENAIACIKSDVERGQKILDFFDLKLSSDDKSAILLSDKLSNYMLGLAEFVRIARHIEASMCDLLCLEISSGSDGTLSENSKGEYSVASLIAINKAWCNISARALDSGLLDEIPPLVSVNEIRTRYLNSESSEQLELCQLTLQPLDHRNQGTSSTVTWNCKQYMACAANFLANRLSRQGSF</sequence>
<feature type="compositionally biased region" description="Polar residues" evidence="1">
    <location>
        <begin position="963"/>
        <end position="972"/>
    </location>
</feature>
<keyword evidence="4" id="KW-1185">Reference proteome</keyword>
<dbReference type="InterPro" id="IPR059024">
    <property type="entry name" value="SYNRG_C"/>
</dbReference>
<feature type="compositionally biased region" description="Polar residues" evidence="1">
    <location>
        <begin position="1097"/>
        <end position="1120"/>
    </location>
</feature>
<evidence type="ECO:0000256" key="1">
    <source>
        <dbReference type="SAM" id="MobiDB-lite"/>
    </source>
</evidence>
<feature type="compositionally biased region" description="Polar residues" evidence="1">
    <location>
        <begin position="1182"/>
        <end position="1202"/>
    </location>
</feature>
<feature type="region of interest" description="Disordered" evidence="1">
    <location>
        <begin position="677"/>
        <end position="721"/>
    </location>
</feature>
<evidence type="ECO:0000313" key="4">
    <source>
        <dbReference type="Proteomes" id="UP001530400"/>
    </source>
</evidence>
<dbReference type="EMBL" id="JALLPJ020000712">
    <property type="protein sequence ID" value="KAL3784856.1"/>
    <property type="molecule type" value="Genomic_DNA"/>
</dbReference>
<organism evidence="3 4">
    <name type="scientific">Cyclotella atomus</name>
    <dbReference type="NCBI Taxonomy" id="382360"/>
    <lineage>
        <taxon>Eukaryota</taxon>
        <taxon>Sar</taxon>
        <taxon>Stramenopiles</taxon>
        <taxon>Ochrophyta</taxon>
        <taxon>Bacillariophyta</taxon>
        <taxon>Coscinodiscophyceae</taxon>
        <taxon>Thalassiosirophycidae</taxon>
        <taxon>Stephanodiscales</taxon>
        <taxon>Stephanodiscaceae</taxon>
        <taxon>Cyclotella</taxon>
    </lineage>
</organism>
<reference evidence="3 4" key="1">
    <citation type="submission" date="2024-10" db="EMBL/GenBank/DDBJ databases">
        <title>Updated reference genomes for cyclostephanoid diatoms.</title>
        <authorList>
            <person name="Roberts W.R."/>
            <person name="Alverson A.J."/>
        </authorList>
    </citation>
    <scope>NUCLEOTIDE SEQUENCE [LARGE SCALE GENOMIC DNA]</scope>
    <source>
        <strain evidence="3 4">AJA010-31</strain>
    </source>
</reference>
<comment type="caution">
    <text evidence="3">The sequence shown here is derived from an EMBL/GenBank/DDBJ whole genome shotgun (WGS) entry which is preliminary data.</text>
</comment>
<proteinExistence type="predicted"/>